<proteinExistence type="predicted"/>
<dbReference type="EMBL" id="CM051395">
    <property type="protein sequence ID" value="KAJ4724879.1"/>
    <property type="molecule type" value="Genomic_DNA"/>
</dbReference>
<comment type="caution">
    <text evidence="1">The sequence shown here is derived from an EMBL/GenBank/DDBJ whole genome shotgun (WGS) entry which is preliminary data.</text>
</comment>
<sequence length="404" mass="45898">MEEIEVPQFFICPISLHIMKDPVTTITGISYDRESIEQWLKTAKEATCPVTKQPLPRNFDLTSNHTLRRLIQAWCTQNAIDRIPTPKSALNKDQVLRLVRDLNVDRLRISTLKKMEALVMENERNRKSMEEAAVVKAMVTLIIRCYSDHNTTGLGQGLRILSLVWSQSNENKALVNENYDLITSSLMWVLRLEDIDSHIPVKTNAVIVLRMVLEVASTSLLESLNLEFFKQIVRLLRGNLSQQASKSALHVLIVSCPWGRNKLKIVEANAVFELIELELEKPQKCITELIFNLLAQLCSFADGRFHFLKHSGAIAMVAKRILRVSAATDDRGVHILSSISKFCATNEVILEMLSVGAVTKLCMVTQADCEKYLKEKAKEILRLHSNVWNNSPCIAVYLLTRYQR</sequence>
<name>A0ACC1YP02_MELAZ</name>
<organism evidence="1 2">
    <name type="scientific">Melia azedarach</name>
    <name type="common">Chinaberry tree</name>
    <dbReference type="NCBI Taxonomy" id="155640"/>
    <lineage>
        <taxon>Eukaryota</taxon>
        <taxon>Viridiplantae</taxon>
        <taxon>Streptophyta</taxon>
        <taxon>Embryophyta</taxon>
        <taxon>Tracheophyta</taxon>
        <taxon>Spermatophyta</taxon>
        <taxon>Magnoliopsida</taxon>
        <taxon>eudicotyledons</taxon>
        <taxon>Gunneridae</taxon>
        <taxon>Pentapetalae</taxon>
        <taxon>rosids</taxon>
        <taxon>malvids</taxon>
        <taxon>Sapindales</taxon>
        <taxon>Meliaceae</taxon>
        <taxon>Melia</taxon>
    </lineage>
</organism>
<evidence type="ECO:0000313" key="2">
    <source>
        <dbReference type="Proteomes" id="UP001164539"/>
    </source>
</evidence>
<evidence type="ECO:0000313" key="1">
    <source>
        <dbReference type="EMBL" id="KAJ4724879.1"/>
    </source>
</evidence>
<gene>
    <name evidence="1" type="ORF">OWV82_003815</name>
</gene>
<keyword evidence="1" id="KW-0808">Transferase</keyword>
<protein>
    <submittedName>
        <fullName evidence="1">RING-type E3 ubiquitin transferase</fullName>
    </submittedName>
</protein>
<accession>A0ACC1YP02</accession>
<dbReference type="Proteomes" id="UP001164539">
    <property type="component" value="Chromosome 2"/>
</dbReference>
<keyword evidence="2" id="KW-1185">Reference proteome</keyword>
<reference evidence="1 2" key="1">
    <citation type="journal article" date="2023" name="Science">
        <title>Complex scaffold remodeling in plant triterpene biosynthesis.</title>
        <authorList>
            <person name="De La Pena R."/>
            <person name="Hodgson H."/>
            <person name="Liu J.C."/>
            <person name="Stephenson M.J."/>
            <person name="Martin A.C."/>
            <person name="Owen C."/>
            <person name="Harkess A."/>
            <person name="Leebens-Mack J."/>
            <person name="Jimenez L.E."/>
            <person name="Osbourn A."/>
            <person name="Sattely E.S."/>
        </authorList>
    </citation>
    <scope>NUCLEOTIDE SEQUENCE [LARGE SCALE GENOMIC DNA]</scope>
    <source>
        <strain evidence="2">cv. JPN11</strain>
        <tissue evidence="1">Leaf</tissue>
    </source>
</reference>